<gene>
    <name evidence="2" type="ORF">SNEC2469_LOCUS12895</name>
</gene>
<protein>
    <recommendedName>
        <fullName evidence="4">Transmembrane protein family 132 middle domain-containing protein</fullName>
    </recommendedName>
</protein>
<evidence type="ECO:0000256" key="1">
    <source>
        <dbReference type="SAM" id="SignalP"/>
    </source>
</evidence>
<organism evidence="2 3">
    <name type="scientific">Symbiodinium necroappetens</name>
    <dbReference type="NCBI Taxonomy" id="1628268"/>
    <lineage>
        <taxon>Eukaryota</taxon>
        <taxon>Sar</taxon>
        <taxon>Alveolata</taxon>
        <taxon>Dinophyceae</taxon>
        <taxon>Suessiales</taxon>
        <taxon>Symbiodiniaceae</taxon>
        <taxon>Symbiodinium</taxon>
    </lineage>
</organism>
<dbReference type="AlphaFoldDB" id="A0A812S4A8"/>
<accession>A0A812S4A8</accession>
<feature type="signal peptide" evidence="1">
    <location>
        <begin position="1"/>
        <end position="23"/>
    </location>
</feature>
<evidence type="ECO:0000313" key="2">
    <source>
        <dbReference type="EMBL" id="CAE7461135.1"/>
    </source>
</evidence>
<dbReference type="Proteomes" id="UP000601435">
    <property type="component" value="Unassembled WGS sequence"/>
</dbReference>
<sequence length="739" mass="79279">MSITAVRAFLLVLASHTVFVVDAGQPWANARGAASLQVSADLLSPGQPRLIQGLPAFATRCFPTSVPSSVQKVRVVASVVSLAGFPVLCAGWEPTRPQANSSETGYETLDEVFDNALDKDTIFVCVRTFSSQGCDSVLTVFATPHLHFDKEYIPFAHLELNYPSIWQLRDSAAPARMGFTTQADFLEDLRLVAFPLSGHFEVEFYRVDSSSSLNASSCIGHGIKVERSNSELVLVDLLQVHADLNRLEQKFCIMIVGSGTVYISVARLYPGPFLAPAVPHAGLLSGAACDGARILVKDGVDVTVTAVAADASELTLSAMLTTDTLQASILNRWRGKVPPGGSGAALLISSKDVMAAGDSRSEESIYVRICRNSNISTAEATEFWITAETDTGVMTLKDGVAIHSSVPPAAFSAGSWKETWREFRVLIPDGPLQPTEVTLSASSIGKVHLVADTHRHPDPASYSWATAGATSNEVLRFTTQSQLAGHGVGLIACRLPCFLYLAATATVRAVLDSQGTKQLLEGDDFEQVLPSNRSQVFAYSVRRSSTAVLVSVSKLSGSTSFVMSSSPDFPDGWTTGPAEAVILLEPGANVFRRAAEAVAGRGVPPVLYIRVQNAGMQSSRFIISARSQAHAKWLLNGATTQGAVKALRYDRFRFFVSDGEVRHSMEITIEVILHSGSVALFAACDPNRCPNGSCFFVQGQPMHAEKFLSDLWAAQSELQVAGIPDFQEVSEGFFMSDSA</sequence>
<name>A0A812S4A8_9DINO</name>
<keyword evidence="3" id="KW-1185">Reference proteome</keyword>
<comment type="caution">
    <text evidence="2">The sequence shown here is derived from an EMBL/GenBank/DDBJ whole genome shotgun (WGS) entry which is preliminary data.</text>
</comment>
<keyword evidence="1" id="KW-0732">Signal</keyword>
<dbReference type="OrthoDB" id="449439at2759"/>
<evidence type="ECO:0008006" key="4">
    <source>
        <dbReference type="Google" id="ProtNLM"/>
    </source>
</evidence>
<evidence type="ECO:0000313" key="3">
    <source>
        <dbReference type="Proteomes" id="UP000601435"/>
    </source>
</evidence>
<feature type="chain" id="PRO_5032279922" description="Transmembrane protein family 132 middle domain-containing protein" evidence="1">
    <location>
        <begin position="24"/>
        <end position="739"/>
    </location>
</feature>
<proteinExistence type="predicted"/>
<reference evidence="2" key="1">
    <citation type="submission" date="2021-02" db="EMBL/GenBank/DDBJ databases">
        <authorList>
            <person name="Dougan E. K."/>
            <person name="Rhodes N."/>
            <person name="Thang M."/>
            <person name="Chan C."/>
        </authorList>
    </citation>
    <scope>NUCLEOTIDE SEQUENCE</scope>
</reference>
<dbReference type="EMBL" id="CAJNJA010020520">
    <property type="protein sequence ID" value="CAE7461135.1"/>
    <property type="molecule type" value="Genomic_DNA"/>
</dbReference>